<dbReference type="InterPro" id="IPR036097">
    <property type="entry name" value="HisK_dim/P_sf"/>
</dbReference>
<keyword evidence="3" id="KW-0175">Coiled coil</keyword>
<reference evidence="7" key="1">
    <citation type="submission" date="2012-11" db="EMBL/GenBank/DDBJ databases">
        <authorList>
            <person name="Lucero-Rivera Y.E."/>
            <person name="Tovar-Ramirez D."/>
        </authorList>
    </citation>
    <scope>NUCLEOTIDE SEQUENCE [LARGE SCALE GENOMIC DNA]</scope>
    <source>
        <strain evidence="7">Araruama</strain>
    </source>
</reference>
<evidence type="ECO:0000259" key="4">
    <source>
        <dbReference type="PROSITE" id="PS50112"/>
    </source>
</evidence>
<feature type="coiled-coil region" evidence="3">
    <location>
        <begin position="56"/>
        <end position="83"/>
    </location>
</feature>
<feature type="domain" description="PAC" evidence="5">
    <location>
        <begin position="147"/>
        <end position="199"/>
    </location>
</feature>
<evidence type="ECO:0000259" key="5">
    <source>
        <dbReference type="PROSITE" id="PS50113"/>
    </source>
</evidence>
<dbReference type="Pfam" id="PF13426">
    <property type="entry name" value="PAS_9"/>
    <property type="match status" value="1"/>
</dbReference>
<dbReference type="CDD" id="cd00082">
    <property type="entry name" value="HisKA"/>
    <property type="match status" value="1"/>
</dbReference>
<dbReference type="PROSITE" id="PS50113">
    <property type="entry name" value="PAC"/>
    <property type="match status" value="1"/>
</dbReference>
<accession>A0A1V1PB33</accession>
<dbReference type="InterPro" id="IPR052155">
    <property type="entry name" value="Biofilm_reg_signaling"/>
</dbReference>
<dbReference type="SMART" id="SM00091">
    <property type="entry name" value="PAS"/>
    <property type="match status" value="1"/>
</dbReference>
<evidence type="ECO:0000313" key="6">
    <source>
        <dbReference type="EMBL" id="ETR71986.1"/>
    </source>
</evidence>
<dbReference type="InterPro" id="IPR035965">
    <property type="entry name" value="PAS-like_dom_sf"/>
</dbReference>
<dbReference type="Gene3D" id="1.10.287.130">
    <property type="match status" value="1"/>
</dbReference>
<proteinExistence type="predicted"/>
<dbReference type="Proteomes" id="UP000189670">
    <property type="component" value="Unassembled WGS sequence"/>
</dbReference>
<protein>
    <recommendedName>
        <fullName evidence="2">histidine kinase</fullName>
        <ecNumber evidence="2">2.7.13.3</ecNumber>
    </recommendedName>
</protein>
<dbReference type="CDD" id="cd00130">
    <property type="entry name" value="PAS"/>
    <property type="match status" value="1"/>
</dbReference>
<dbReference type="NCBIfam" id="TIGR00229">
    <property type="entry name" value="sensory_box"/>
    <property type="match status" value="1"/>
</dbReference>
<organism evidence="6 7">
    <name type="scientific">Candidatus Magnetoglobus multicellularis str. Araruama</name>
    <dbReference type="NCBI Taxonomy" id="890399"/>
    <lineage>
        <taxon>Bacteria</taxon>
        <taxon>Pseudomonadati</taxon>
        <taxon>Thermodesulfobacteriota</taxon>
        <taxon>Desulfobacteria</taxon>
        <taxon>Desulfobacterales</taxon>
        <taxon>Desulfobacteraceae</taxon>
        <taxon>Candidatus Magnetoglobus</taxon>
    </lineage>
</organism>
<evidence type="ECO:0000256" key="1">
    <source>
        <dbReference type="ARBA" id="ARBA00000085"/>
    </source>
</evidence>
<dbReference type="Gene3D" id="3.30.450.20">
    <property type="entry name" value="PAS domain"/>
    <property type="match status" value="1"/>
</dbReference>
<dbReference type="GO" id="GO:0000155">
    <property type="term" value="F:phosphorelay sensor kinase activity"/>
    <property type="evidence" value="ECO:0007669"/>
    <property type="project" value="InterPro"/>
</dbReference>
<dbReference type="SUPFAM" id="SSF55785">
    <property type="entry name" value="PYP-like sensor domain (PAS domain)"/>
    <property type="match status" value="1"/>
</dbReference>
<dbReference type="PANTHER" id="PTHR44757">
    <property type="entry name" value="DIGUANYLATE CYCLASE DGCP"/>
    <property type="match status" value="1"/>
</dbReference>
<name>A0A1V1PB33_9BACT</name>
<dbReference type="InterPro" id="IPR000700">
    <property type="entry name" value="PAS-assoc_C"/>
</dbReference>
<sequence length="247" mass="28910">MSTRTLFSTEEKIIFTTEELLSDAAHADNPLCNDLKDLLKKYKKLYKQSSRLIKISDRQQEQLRNAEALLRESEEKYRGLYNSSIDGIIYMDMNNRIQDANPSFLRMIAYTAEELKQKDMTDLIPPKWHTLLQDIKNNQILTRGHTDEYEQEIIDKQGNCLSVSICSWLIRDHKDNPVGIWSIIRDISERKRAEQLKEDVERMVRHDLKTPLNGVIGMSQQLLQSIEQEVQMAEKLERQLMSVLNDI</sequence>
<feature type="coiled-coil region" evidence="3">
    <location>
        <begin position="219"/>
        <end position="246"/>
    </location>
</feature>
<dbReference type="EC" id="2.7.13.3" evidence="2"/>
<feature type="domain" description="PAS" evidence="4">
    <location>
        <begin position="73"/>
        <end position="144"/>
    </location>
</feature>
<dbReference type="EMBL" id="ATBP01000197">
    <property type="protein sequence ID" value="ETR71986.1"/>
    <property type="molecule type" value="Genomic_DNA"/>
</dbReference>
<dbReference type="PANTHER" id="PTHR44757:SF2">
    <property type="entry name" value="BIOFILM ARCHITECTURE MAINTENANCE PROTEIN MBAA"/>
    <property type="match status" value="1"/>
</dbReference>
<dbReference type="InterPro" id="IPR003661">
    <property type="entry name" value="HisK_dim/P_dom"/>
</dbReference>
<dbReference type="AlphaFoldDB" id="A0A1V1PB33"/>
<comment type="caution">
    <text evidence="6">The sequence shown here is derived from an EMBL/GenBank/DDBJ whole genome shotgun (WGS) entry which is preliminary data.</text>
</comment>
<comment type="catalytic activity">
    <reaction evidence="1">
        <text>ATP + protein L-histidine = ADP + protein N-phospho-L-histidine.</text>
        <dbReference type="EC" id="2.7.13.3"/>
    </reaction>
</comment>
<evidence type="ECO:0000256" key="2">
    <source>
        <dbReference type="ARBA" id="ARBA00012438"/>
    </source>
</evidence>
<dbReference type="PROSITE" id="PS50112">
    <property type="entry name" value="PAS"/>
    <property type="match status" value="1"/>
</dbReference>
<evidence type="ECO:0000313" key="7">
    <source>
        <dbReference type="Proteomes" id="UP000189670"/>
    </source>
</evidence>
<dbReference type="SUPFAM" id="SSF47384">
    <property type="entry name" value="Homodimeric domain of signal transducing histidine kinase"/>
    <property type="match status" value="1"/>
</dbReference>
<dbReference type="InterPro" id="IPR000014">
    <property type="entry name" value="PAS"/>
</dbReference>
<gene>
    <name evidence="6" type="ORF">OMM_02064</name>
</gene>
<evidence type="ECO:0000256" key="3">
    <source>
        <dbReference type="SAM" id="Coils"/>
    </source>
</evidence>